<keyword evidence="11" id="KW-0812">Transmembrane</keyword>
<proteinExistence type="predicted"/>
<dbReference type="Pfam" id="PF02518">
    <property type="entry name" value="HATPase_c"/>
    <property type="match status" value="1"/>
</dbReference>
<dbReference type="InterPro" id="IPR003661">
    <property type="entry name" value="HisK_dim/P_dom"/>
</dbReference>
<dbReference type="GO" id="GO:0005886">
    <property type="term" value="C:plasma membrane"/>
    <property type="evidence" value="ECO:0007669"/>
    <property type="project" value="TreeGrafter"/>
</dbReference>
<feature type="domain" description="Histidine kinase" evidence="12">
    <location>
        <begin position="359"/>
        <end position="577"/>
    </location>
</feature>
<sequence>MKSVAYWRRWQRGPGSIYWVFACAFSALVLLGGWAAIAGLLRWQWQETLQAEMRQNTNTALALKEHTLRILDTVDQAMLRLGRGVEAAGFDSREVVRIANETGMVPHILTQLSFVGSDGRFVGSNLDPDGTRSQHVNLMERDHIRVHLAPVVSSQPPPGMLHAGLFISQALRGKVSGVWAIQMSRKVVSADGRTLGVVVASLNQSHFTDVYRGVELGSQGGVVLAGLDGVVRVRVIGGASTPTDMWLPESLVRILRTQDHGATLSASSDRLERVIGYSRIGAYPLAVLSGTSLEEAFASWRATRNIGLLLSALLTVAVVAFVSVFLGSVQRLARSHAALQRSEAHAQRANQAKSEFLAAMSHELRTPLTSIRGFAELMELRSSEARVREQSGLIRQAAEHLNALLTEILDLAKIEAGAMPIHMEPVALKPLLREVTELFRVSAVSKGLALHLSVAAQVPATLETDRLKLKQMINNLLSNAIKFTAEGSISLEAELAPDARHVRIHVRDTGAGIPVEQQARIFEKFSQGNAQISYEHGGTGLGLSLSRALAELVGGQLTLESQVGKGSTFTITLPLPSAA</sequence>
<dbReference type="CDD" id="cd16922">
    <property type="entry name" value="HATPase_EvgS-ArcB-TorS-like"/>
    <property type="match status" value="1"/>
</dbReference>
<keyword evidence="5" id="KW-0732">Signal</keyword>
<evidence type="ECO:0000256" key="1">
    <source>
        <dbReference type="ARBA" id="ARBA00000085"/>
    </source>
</evidence>
<dbReference type="CDD" id="cd12915">
    <property type="entry name" value="PDC2_DGC_like"/>
    <property type="match status" value="1"/>
</dbReference>
<dbReference type="AlphaFoldDB" id="A0A1I7KAK8"/>
<evidence type="ECO:0000256" key="11">
    <source>
        <dbReference type="SAM" id="Phobius"/>
    </source>
</evidence>
<evidence type="ECO:0000256" key="6">
    <source>
        <dbReference type="ARBA" id="ARBA00022777"/>
    </source>
</evidence>
<evidence type="ECO:0000256" key="7">
    <source>
        <dbReference type="ARBA" id="ARBA00023012"/>
    </source>
</evidence>
<protein>
    <recommendedName>
        <fullName evidence="10">Virulence sensor protein BvgS</fullName>
        <ecNumber evidence="2">2.7.13.3</ecNumber>
    </recommendedName>
</protein>
<keyword evidence="11" id="KW-1133">Transmembrane helix</keyword>
<gene>
    <name evidence="13" type="ORF">SAMN04489707_104321</name>
</gene>
<dbReference type="PANTHER" id="PTHR43047:SF72">
    <property type="entry name" value="OSMOSENSING HISTIDINE PROTEIN KINASE SLN1"/>
    <property type="match status" value="1"/>
</dbReference>
<dbReference type="PANTHER" id="PTHR43047">
    <property type="entry name" value="TWO-COMPONENT HISTIDINE PROTEIN KINASE"/>
    <property type="match status" value="1"/>
</dbReference>
<dbReference type="Gene3D" id="3.30.450.20">
    <property type="entry name" value="PAS domain"/>
    <property type="match status" value="2"/>
</dbReference>
<dbReference type="CDD" id="cd12914">
    <property type="entry name" value="PDC1_DGC_like"/>
    <property type="match status" value="1"/>
</dbReference>
<reference evidence="13 14" key="1">
    <citation type="submission" date="2016-10" db="EMBL/GenBank/DDBJ databases">
        <authorList>
            <person name="de Groot N.N."/>
        </authorList>
    </citation>
    <scope>NUCLEOTIDE SEQUENCE [LARGE SCALE GENOMIC DNA]</scope>
    <source>
        <strain evidence="13 14">R-24608</strain>
    </source>
</reference>
<dbReference type="Gene3D" id="1.10.287.130">
    <property type="match status" value="1"/>
</dbReference>
<keyword evidence="14" id="KW-1185">Reference proteome</keyword>
<dbReference type="InterPro" id="IPR036890">
    <property type="entry name" value="HATPase_C_sf"/>
</dbReference>
<dbReference type="InterPro" id="IPR004358">
    <property type="entry name" value="Sig_transdc_His_kin-like_C"/>
</dbReference>
<keyword evidence="4" id="KW-0808">Transferase</keyword>
<dbReference type="EMBL" id="FPBX01000043">
    <property type="protein sequence ID" value="SFU94457.1"/>
    <property type="molecule type" value="Genomic_DNA"/>
</dbReference>
<name>A0A1I7KAK8_9BURK</name>
<feature type="transmembrane region" description="Helical" evidence="11">
    <location>
        <begin position="17"/>
        <end position="41"/>
    </location>
</feature>
<accession>A0A1I7KAK8</accession>
<keyword evidence="7" id="KW-0902">Two-component regulatory system</keyword>
<evidence type="ECO:0000259" key="12">
    <source>
        <dbReference type="PROSITE" id="PS50109"/>
    </source>
</evidence>
<dbReference type="SUPFAM" id="SSF47384">
    <property type="entry name" value="Homodimeric domain of signal transducing histidine kinase"/>
    <property type="match status" value="1"/>
</dbReference>
<dbReference type="Pfam" id="PF00512">
    <property type="entry name" value="HisKA"/>
    <property type="match status" value="1"/>
</dbReference>
<dbReference type="FunFam" id="1.10.287.130:FF:000001">
    <property type="entry name" value="Two-component sensor histidine kinase"/>
    <property type="match status" value="1"/>
</dbReference>
<dbReference type="Proteomes" id="UP000183656">
    <property type="component" value="Unassembled WGS sequence"/>
</dbReference>
<feature type="transmembrane region" description="Helical" evidence="11">
    <location>
        <begin position="306"/>
        <end position="326"/>
    </location>
</feature>
<dbReference type="InterPro" id="IPR005467">
    <property type="entry name" value="His_kinase_dom"/>
</dbReference>
<keyword evidence="11" id="KW-0472">Membrane</keyword>
<evidence type="ECO:0000256" key="3">
    <source>
        <dbReference type="ARBA" id="ARBA00022553"/>
    </source>
</evidence>
<evidence type="ECO:0000256" key="5">
    <source>
        <dbReference type="ARBA" id="ARBA00022729"/>
    </source>
</evidence>
<dbReference type="STRING" id="343013.SAMN04489707_104321"/>
<evidence type="ECO:0000256" key="9">
    <source>
        <dbReference type="ARBA" id="ARBA00058004"/>
    </source>
</evidence>
<evidence type="ECO:0000256" key="10">
    <source>
        <dbReference type="ARBA" id="ARBA00070152"/>
    </source>
</evidence>
<organism evidence="13 14">
    <name type="scientific">Paenacidovorax caeni</name>
    <dbReference type="NCBI Taxonomy" id="343013"/>
    <lineage>
        <taxon>Bacteria</taxon>
        <taxon>Pseudomonadati</taxon>
        <taxon>Pseudomonadota</taxon>
        <taxon>Betaproteobacteria</taxon>
        <taxon>Burkholderiales</taxon>
        <taxon>Comamonadaceae</taxon>
        <taxon>Paenacidovorax</taxon>
    </lineage>
</organism>
<dbReference type="InterPro" id="IPR003594">
    <property type="entry name" value="HATPase_dom"/>
</dbReference>
<dbReference type="FunFam" id="3.30.565.10:FF:000010">
    <property type="entry name" value="Sensor histidine kinase RcsC"/>
    <property type="match status" value="1"/>
</dbReference>
<dbReference type="OrthoDB" id="567977at2"/>
<keyword evidence="6 13" id="KW-0418">Kinase</keyword>
<evidence type="ECO:0000256" key="4">
    <source>
        <dbReference type="ARBA" id="ARBA00022679"/>
    </source>
</evidence>
<dbReference type="SMART" id="SM00387">
    <property type="entry name" value="HATPase_c"/>
    <property type="match status" value="1"/>
</dbReference>
<dbReference type="SUPFAM" id="SSF55874">
    <property type="entry name" value="ATPase domain of HSP90 chaperone/DNA topoisomerase II/histidine kinase"/>
    <property type="match status" value="1"/>
</dbReference>
<keyword evidence="8" id="KW-0843">Virulence</keyword>
<evidence type="ECO:0000313" key="14">
    <source>
        <dbReference type="Proteomes" id="UP000183656"/>
    </source>
</evidence>
<evidence type="ECO:0000256" key="8">
    <source>
        <dbReference type="ARBA" id="ARBA00023026"/>
    </source>
</evidence>
<evidence type="ECO:0000256" key="2">
    <source>
        <dbReference type="ARBA" id="ARBA00012438"/>
    </source>
</evidence>
<dbReference type="InterPro" id="IPR036097">
    <property type="entry name" value="HisK_dim/P_sf"/>
</dbReference>
<dbReference type="GO" id="GO:0000155">
    <property type="term" value="F:phosphorelay sensor kinase activity"/>
    <property type="evidence" value="ECO:0007669"/>
    <property type="project" value="InterPro"/>
</dbReference>
<dbReference type="PROSITE" id="PS50109">
    <property type="entry name" value="HIS_KIN"/>
    <property type="match status" value="1"/>
</dbReference>
<dbReference type="CDD" id="cd00082">
    <property type="entry name" value="HisKA"/>
    <property type="match status" value="1"/>
</dbReference>
<dbReference type="RefSeq" id="WP_054257628.1">
    <property type="nucleotide sequence ID" value="NZ_CYIG01000047.1"/>
</dbReference>
<keyword evidence="3" id="KW-0597">Phosphoprotein</keyword>
<dbReference type="PRINTS" id="PR00344">
    <property type="entry name" value="BCTRLSENSOR"/>
</dbReference>
<comment type="function">
    <text evidence="9">Member of the two-component regulatory system BvgS/BvgA. Phosphorylates BvgA via a four-step phosphorelay in response to environmental signals.</text>
</comment>
<dbReference type="Gene3D" id="3.30.565.10">
    <property type="entry name" value="Histidine kinase-like ATPase, C-terminal domain"/>
    <property type="match status" value="1"/>
</dbReference>
<dbReference type="SMART" id="SM00388">
    <property type="entry name" value="HisKA"/>
    <property type="match status" value="1"/>
</dbReference>
<dbReference type="GO" id="GO:0009927">
    <property type="term" value="F:histidine phosphotransfer kinase activity"/>
    <property type="evidence" value="ECO:0007669"/>
    <property type="project" value="TreeGrafter"/>
</dbReference>
<evidence type="ECO:0000313" key="13">
    <source>
        <dbReference type="EMBL" id="SFU94457.1"/>
    </source>
</evidence>
<dbReference type="PROSITE" id="PS51257">
    <property type="entry name" value="PROKAR_LIPOPROTEIN"/>
    <property type="match status" value="1"/>
</dbReference>
<comment type="catalytic activity">
    <reaction evidence="1">
        <text>ATP + protein L-histidine = ADP + protein N-phospho-L-histidine.</text>
        <dbReference type="EC" id="2.7.13.3"/>
    </reaction>
</comment>
<dbReference type="EC" id="2.7.13.3" evidence="2"/>